<dbReference type="InterPro" id="IPR043519">
    <property type="entry name" value="NT_sf"/>
</dbReference>
<keyword evidence="1" id="KW-0808">Transferase</keyword>
<dbReference type="PANTHER" id="PTHR34822">
    <property type="entry name" value="GRPB DOMAIN PROTEIN (AFU_ORTHOLOGUE AFUA_1G01530)"/>
    <property type="match status" value="1"/>
</dbReference>
<proteinExistence type="predicted"/>
<keyword evidence="2" id="KW-1185">Reference proteome</keyword>
<accession>A0A1G8WN29</accession>
<dbReference type="EMBL" id="FNFL01000001">
    <property type="protein sequence ID" value="SDJ79487.1"/>
    <property type="molecule type" value="Genomic_DNA"/>
</dbReference>
<protein>
    <submittedName>
        <fullName evidence="1">GrpB domain, predicted nucleotidyltransferase, UPF0157 family</fullName>
    </submittedName>
</protein>
<dbReference type="Pfam" id="PF04229">
    <property type="entry name" value="GrpB"/>
    <property type="match status" value="1"/>
</dbReference>
<dbReference type="Proteomes" id="UP000198694">
    <property type="component" value="Unassembled WGS sequence"/>
</dbReference>
<dbReference type="GO" id="GO:0016740">
    <property type="term" value="F:transferase activity"/>
    <property type="evidence" value="ECO:0007669"/>
    <property type="project" value="UniProtKB-KW"/>
</dbReference>
<dbReference type="Gene3D" id="3.30.460.10">
    <property type="entry name" value="Beta Polymerase, domain 2"/>
    <property type="match status" value="1"/>
</dbReference>
<dbReference type="RefSeq" id="WP_093211425.1">
    <property type="nucleotide sequence ID" value="NZ_FNFL01000001.1"/>
</dbReference>
<dbReference type="STRING" id="407036.SAMN05216243_0891"/>
<dbReference type="SUPFAM" id="SSF81301">
    <property type="entry name" value="Nucleotidyltransferase"/>
    <property type="match status" value="1"/>
</dbReference>
<dbReference type="AlphaFoldDB" id="A0A1G8WN29"/>
<gene>
    <name evidence="1" type="ORF">SAMN05216243_0891</name>
</gene>
<dbReference type="OrthoDB" id="24442at2"/>
<organism evidence="1 2">
    <name type="scientific">Sediminibacillus albus</name>
    <dbReference type="NCBI Taxonomy" id="407036"/>
    <lineage>
        <taxon>Bacteria</taxon>
        <taxon>Bacillati</taxon>
        <taxon>Bacillota</taxon>
        <taxon>Bacilli</taxon>
        <taxon>Bacillales</taxon>
        <taxon>Bacillaceae</taxon>
        <taxon>Sediminibacillus</taxon>
    </lineage>
</organism>
<name>A0A1G8WN29_9BACI</name>
<dbReference type="PANTHER" id="PTHR34822:SF1">
    <property type="entry name" value="GRPB FAMILY PROTEIN"/>
    <property type="match status" value="1"/>
</dbReference>
<evidence type="ECO:0000313" key="1">
    <source>
        <dbReference type="EMBL" id="SDJ79487.1"/>
    </source>
</evidence>
<dbReference type="InterPro" id="IPR007344">
    <property type="entry name" value="GrpB/CoaE"/>
</dbReference>
<reference evidence="1 2" key="1">
    <citation type="submission" date="2016-10" db="EMBL/GenBank/DDBJ databases">
        <authorList>
            <person name="de Groot N.N."/>
        </authorList>
    </citation>
    <scope>NUCLEOTIDE SEQUENCE [LARGE SCALE GENOMIC DNA]</scope>
    <source>
        <strain evidence="1 2">CGMCC 1.6502</strain>
    </source>
</reference>
<evidence type="ECO:0000313" key="2">
    <source>
        <dbReference type="Proteomes" id="UP000198694"/>
    </source>
</evidence>
<sequence>MVEYVYFAPESAFREKAEKMFMKHRELILQQLPKSEIHYIGSTAVRGSLTKGDVDLQVRVAQEDFSTAKKAFQNLYSINEGSYQTSFFCGFETKDDLPVGVQLTVKGSEADHFWKTTHFFQEHPAYNETYNQLKKRFDGKDMEQYRDAKAEFLTDILASKAYQTFLAKC</sequence>